<protein>
    <recommendedName>
        <fullName evidence="3">Glycosyl transferase family 1 domain-containing protein</fullName>
    </recommendedName>
</protein>
<dbReference type="CDD" id="cd03801">
    <property type="entry name" value="GT4_PimA-like"/>
    <property type="match status" value="1"/>
</dbReference>
<reference evidence="4 5" key="1">
    <citation type="submission" date="2019-06" db="EMBL/GenBank/DDBJ databases">
        <title>Whole genome shotgun sequence of Acetobacter peroxydans NBRC 13755.</title>
        <authorList>
            <person name="Hosoyama A."/>
            <person name="Uohara A."/>
            <person name="Ohji S."/>
            <person name="Ichikawa N."/>
        </authorList>
    </citation>
    <scope>NUCLEOTIDE SEQUENCE [LARGE SCALE GENOMIC DNA]</scope>
    <source>
        <strain evidence="4 5">NBRC 13755</strain>
    </source>
</reference>
<evidence type="ECO:0000313" key="4">
    <source>
        <dbReference type="EMBL" id="GEB85161.1"/>
    </source>
</evidence>
<evidence type="ECO:0000256" key="2">
    <source>
        <dbReference type="ARBA" id="ARBA00022679"/>
    </source>
</evidence>
<comment type="caution">
    <text evidence="4">The sequence shown here is derived from an EMBL/GenBank/DDBJ whole genome shotgun (WGS) entry which is preliminary data.</text>
</comment>
<dbReference type="Gene3D" id="3.40.50.2000">
    <property type="entry name" value="Glycogen Phosphorylase B"/>
    <property type="match status" value="2"/>
</dbReference>
<gene>
    <name evidence="4" type="ORF">APE01nite_09580</name>
</gene>
<name>A0A4Y3TQ53_9PROT</name>
<dbReference type="AlphaFoldDB" id="A0A4Y3TQ53"/>
<dbReference type="Pfam" id="PF00534">
    <property type="entry name" value="Glycos_transf_1"/>
    <property type="match status" value="1"/>
</dbReference>
<dbReference type="PANTHER" id="PTHR12526:SF510">
    <property type="entry name" value="D-INOSITOL 3-PHOSPHATE GLYCOSYLTRANSFERASE"/>
    <property type="match status" value="1"/>
</dbReference>
<proteinExistence type="predicted"/>
<dbReference type="PANTHER" id="PTHR12526">
    <property type="entry name" value="GLYCOSYLTRANSFERASE"/>
    <property type="match status" value="1"/>
</dbReference>
<dbReference type="Proteomes" id="UP000317730">
    <property type="component" value="Unassembled WGS sequence"/>
</dbReference>
<evidence type="ECO:0000259" key="3">
    <source>
        <dbReference type="Pfam" id="PF00534"/>
    </source>
</evidence>
<organism evidence="4 5">
    <name type="scientific">Acetobacter peroxydans</name>
    <dbReference type="NCBI Taxonomy" id="104098"/>
    <lineage>
        <taxon>Bacteria</taxon>
        <taxon>Pseudomonadati</taxon>
        <taxon>Pseudomonadota</taxon>
        <taxon>Alphaproteobacteria</taxon>
        <taxon>Acetobacterales</taxon>
        <taxon>Acetobacteraceae</taxon>
        <taxon>Acetobacter</taxon>
    </lineage>
</organism>
<keyword evidence="1" id="KW-0328">Glycosyltransferase</keyword>
<sequence>MAESCNPEWFSAPLIGWSYYEALSQVADVHLVTRVRNCPALERHGLRQGRDYTAINTEFLFKPMERLVRLISGPNKGWAILMGLSVPSYLLFEFIAWRRFGPRIRQFDLVHRVTPVSPTVPSPIAQWCHKRGVPFILGPLNGGLPWPKEFPDLHKQEGEWFSYFRSLFRYVPGYRSTREAASAIIAGGESAYREIPERWKNKTIYIPENAIDPQRFPASPKRTAQGYANRPIRAVFLGRLVPYKACDILLEAAADLLREGRMTLTIIGSGPEESRLRALVTDLGVGQAVHFTGELPHPRVAEYLVNADILTFPSVHEFGGAVVLEAMVMGVVPVISDYGGPAELASPQCAFLVPLKERAAYIAAYKATLHAIAADPTSLLSLSDHGRQRAERLFTWPRKVEQIVAVYEWAMGKKAKRPDWGMPFRDDPHS</sequence>
<evidence type="ECO:0000313" key="5">
    <source>
        <dbReference type="Proteomes" id="UP000317730"/>
    </source>
</evidence>
<keyword evidence="5" id="KW-1185">Reference proteome</keyword>
<dbReference type="InterPro" id="IPR001296">
    <property type="entry name" value="Glyco_trans_1"/>
</dbReference>
<keyword evidence="2" id="KW-0808">Transferase</keyword>
<dbReference type="GO" id="GO:0016757">
    <property type="term" value="F:glycosyltransferase activity"/>
    <property type="evidence" value="ECO:0007669"/>
    <property type="project" value="UniProtKB-KW"/>
</dbReference>
<accession>A0A4Y3TQ53</accession>
<dbReference type="SUPFAM" id="SSF53756">
    <property type="entry name" value="UDP-Glycosyltransferase/glycogen phosphorylase"/>
    <property type="match status" value="1"/>
</dbReference>
<evidence type="ECO:0000256" key="1">
    <source>
        <dbReference type="ARBA" id="ARBA00022676"/>
    </source>
</evidence>
<feature type="domain" description="Glycosyl transferase family 1" evidence="3">
    <location>
        <begin position="229"/>
        <end position="356"/>
    </location>
</feature>
<dbReference type="EMBL" id="BJMV01000004">
    <property type="protein sequence ID" value="GEB85161.1"/>
    <property type="molecule type" value="Genomic_DNA"/>
</dbReference>